<dbReference type="Pfam" id="PF00005">
    <property type="entry name" value="ABC_tran"/>
    <property type="match status" value="1"/>
</dbReference>
<dbReference type="EMBL" id="WKPO01000036">
    <property type="protein sequence ID" value="MSB50570.1"/>
    <property type="molecule type" value="Genomic_DNA"/>
</dbReference>
<feature type="domain" description="ABC transporter" evidence="5">
    <location>
        <begin position="6"/>
        <end position="250"/>
    </location>
</feature>
<name>A0A6I2RLP2_FLAPL</name>
<dbReference type="InterPro" id="IPR017871">
    <property type="entry name" value="ABC_transporter-like_CS"/>
</dbReference>
<dbReference type="Proteomes" id="UP000429811">
    <property type="component" value="Unassembled WGS sequence"/>
</dbReference>
<protein>
    <submittedName>
        <fullName evidence="6">ATP-binding cassette domain-containing protein</fullName>
    </submittedName>
</protein>
<keyword evidence="4 6" id="KW-0067">ATP-binding</keyword>
<gene>
    <name evidence="6" type="ORF">GKE90_18045</name>
</gene>
<dbReference type="Gene3D" id="3.40.50.300">
    <property type="entry name" value="P-loop containing nucleotide triphosphate hydrolases"/>
    <property type="match status" value="1"/>
</dbReference>
<dbReference type="PROSITE" id="PS50893">
    <property type="entry name" value="ABC_TRANSPORTER_2"/>
    <property type="match status" value="1"/>
</dbReference>
<dbReference type="GO" id="GO:0015833">
    <property type="term" value="P:peptide transport"/>
    <property type="evidence" value="ECO:0007669"/>
    <property type="project" value="InterPro"/>
</dbReference>
<dbReference type="InterPro" id="IPR003439">
    <property type="entry name" value="ABC_transporter-like_ATP-bd"/>
</dbReference>
<dbReference type="SUPFAM" id="SSF52540">
    <property type="entry name" value="P-loop containing nucleoside triphosphate hydrolases"/>
    <property type="match status" value="1"/>
</dbReference>
<proteinExistence type="inferred from homology"/>
<dbReference type="InterPro" id="IPR050319">
    <property type="entry name" value="ABC_transp_ATP-bind"/>
</dbReference>
<dbReference type="SMART" id="SM00382">
    <property type="entry name" value="AAA"/>
    <property type="match status" value="1"/>
</dbReference>
<dbReference type="FunFam" id="3.40.50.300:FF:000016">
    <property type="entry name" value="Oligopeptide ABC transporter ATP-binding component"/>
    <property type="match status" value="1"/>
</dbReference>
<dbReference type="InterPro" id="IPR027417">
    <property type="entry name" value="P-loop_NTPase"/>
</dbReference>
<organism evidence="6 7">
    <name type="scientific">Flavonifractor plautii</name>
    <name type="common">Fusobacterium plautii</name>
    <dbReference type="NCBI Taxonomy" id="292800"/>
    <lineage>
        <taxon>Bacteria</taxon>
        <taxon>Bacillati</taxon>
        <taxon>Bacillota</taxon>
        <taxon>Clostridia</taxon>
        <taxon>Eubacteriales</taxon>
        <taxon>Oscillospiraceae</taxon>
        <taxon>Flavonifractor</taxon>
    </lineage>
</organism>
<keyword evidence="3" id="KW-0547">Nucleotide-binding</keyword>
<reference evidence="6 7" key="1">
    <citation type="journal article" date="2019" name="Nat. Med.">
        <title>A library of human gut bacterial isolates paired with longitudinal multiomics data enables mechanistic microbiome research.</title>
        <authorList>
            <person name="Poyet M."/>
            <person name="Groussin M."/>
            <person name="Gibbons S.M."/>
            <person name="Avila-Pacheco J."/>
            <person name="Jiang X."/>
            <person name="Kearney S.M."/>
            <person name="Perrotta A.R."/>
            <person name="Berdy B."/>
            <person name="Zhao S."/>
            <person name="Lieberman T.D."/>
            <person name="Swanson P.K."/>
            <person name="Smith M."/>
            <person name="Roesemann S."/>
            <person name="Alexander J.E."/>
            <person name="Rich S.A."/>
            <person name="Livny J."/>
            <person name="Vlamakis H."/>
            <person name="Clish C."/>
            <person name="Bullock K."/>
            <person name="Deik A."/>
            <person name="Scott J."/>
            <person name="Pierce K.A."/>
            <person name="Xavier R.J."/>
            <person name="Alm E.J."/>
        </authorList>
    </citation>
    <scope>NUCLEOTIDE SEQUENCE [LARGE SCALE GENOMIC DNA]</scope>
    <source>
        <strain evidence="6 7">BIOML-A5</strain>
    </source>
</reference>
<sequence>MSECILEGRGLTRRYRRPDGRILTACQQIDLRLYPGETLGIVGESGCGKSTLLRMLSQLERPDEGQLLFRGEDVTGWKGENLRRHRRHIQMVFQDPAAAFFPRMRVWDAVTEPLRNYSSCSRGELREKAKQLLEMVELPQEFLDRYPHSMSGGQRQRLGIARALALEPEVLLCDEATSALDVSTQDQLVELLVELQRQRELAILFVCHDLALVQSLSHRIMVMYLGVVVESLPSSCLANDALHPYAKALLESVFSLHDNHERPIVPLCGEVPSPIDRPAGCPFHTRCSHCTELCRTRMPQMTAVGPEHWVACHRYSD</sequence>
<evidence type="ECO:0000313" key="6">
    <source>
        <dbReference type="EMBL" id="MSB50570.1"/>
    </source>
</evidence>
<keyword evidence="2" id="KW-0813">Transport</keyword>
<dbReference type="PANTHER" id="PTHR43776:SF8">
    <property type="entry name" value="ABC TRANSPORTER, ATP-BINDING PROTEIN"/>
    <property type="match status" value="1"/>
</dbReference>
<evidence type="ECO:0000256" key="2">
    <source>
        <dbReference type="ARBA" id="ARBA00022448"/>
    </source>
</evidence>
<evidence type="ECO:0000256" key="1">
    <source>
        <dbReference type="ARBA" id="ARBA00005417"/>
    </source>
</evidence>
<evidence type="ECO:0000256" key="3">
    <source>
        <dbReference type="ARBA" id="ARBA00022741"/>
    </source>
</evidence>
<dbReference type="Pfam" id="PF08352">
    <property type="entry name" value="oligo_HPY"/>
    <property type="match status" value="1"/>
</dbReference>
<evidence type="ECO:0000313" key="7">
    <source>
        <dbReference type="Proteomes" id="UP000429811"/>
    </source>
</evidence>
<comment type="similarity">
    <text evidence="1">Belongs to the ABC transporter superfamily.</text>
</comment>
<dbReference type="PROSITE" id="PS00211">
    <property type="entry name" value="ABC_TRANSPORTER_1"/>
    <property type="match status" value="1"/>
</dbReference>
<dbReference type="AlphaFoldDB" id="A0A6I2RLP2"/>
<evidence type="ECO:0000256" key="4">
    <source>
        <dbReference type="ARBA" id="ARBA00022840"/>
    </source>
</evidence>
<dbReference type="RefSeq" id="WP_154025223.1">
    <property type="nucleotide sequence ID" value="NZ_BAABXT010000001.1"/>
</dbReference>
<accession>A0A6I2RLP2</accession>
<dbReference type="NCBIfam" id="TIGR01727">
    <property type="entry name" value="oligo_HPY"/>
    <property type="match status" value="1"/>
</dbReference>
<dbReference type="InterPro" id="IPR003593">
    <property type="entry name" value="AAA+_ATPase"/>
</dbReference>
<comment type="caution">
    <text evidence="6">The sequence shown here is derived from an EMBL/GenBank/DDBJ whole genome shotgun (WGS) entry which is preliminary data.</text>
</comment>
<dbReference type="GO" id="GO:0016887">
    <property type="term" value="F:ATP hydrolysis activity"/>
    <property type="evidence" value="ECO:0007669"/>
    <property type="project" value="InterPro"/>
</dbReference>
<dbReference type="InterPro" id="IPR013563">
    <property type="entry name" value="Oligopep_ABC_C"/>
</dbReference>
<dbReference type="CDD" id="cd03257">
    <property type="entry name" value="ABC_NikE_OppD_transporters"/>
    <property type="match status" value="1"/>
</dbReference>
<dbReference type="PANTHER" id="PTHR43776">
    <property type="entry name" value="TRANSPORT ATP-BINDING PROTEIN"/>
    <property type="match status" value="1"/>
</dbReference>
<dbReference type="GO" id="GO:0055085">
    <property type="term" value="P:transmembrane transport"/>
    <property type="evidence" value="ECO:0007669"/>
    <property type="project" value="UniProtKB-ARBA"/>
</dbReference>
<dbReference type="GO" id="GO:0005524">
    <property type="term" value="F:ATP binding"/>
    <property type="evidence" value="ECO:0007669"/>
    <property type="project" value="UniProtKB-KW"/>
</dbReference>
<evidence type="ECO:0000259" key="5">
    <source>
        <dbReference type="PROSITE" id="PS50893"/>
    </source>
</evidence>